<dbReference type="RefSeq" id="WP_169509168.1">
    <property type="nucleotide sequence ID" value="NZ_BOQT01000001.1"/>
</dbReference>
<sequence length="61" mass="7244">MEVNIDYLEMIFIRGEMIMKKEERQVPYYGGDPGYDGYPGYGYHHGYHGYGHGYYDHKESE</sequence>
<name>A0ABQ4K2D8_9BACI</name>
<evidence type="ECO:0000313" key="1">
    <source>
        <dbReference type="EMBL" id="GIN19048.1"/>
    </source>
</evidence>
<keyword evidence="2" id="KW-1185">Reference proteome</keyword>
<reference evidence="1 2" key="1">
    <citation type="submission" date="2021-03" db="EMBL/GenBank/DDBJ databases">
        <title>Antimicrobial resistance genes in bacteria isolated from Japanese honey, and their potential for conferring macrolide and lincosamide resistance in the American foulbrood pathogen Paenibacillus larvae.</title>
        <authorList>
            <person name="Okamoto M."/>
            <person name="Kumagai M."/>
            <person name="Kanamori H."/>
            <person name="Takamatsu D."/>
        </authorList>
    </citation>
    <scope>NUCLEOTIDE SEQUENCE [LARGE SCALE GENOMIC DNA]</scope>
    <source>
        <strain evidence="1 2">J1TS3</strain>
    </source>
</reference>
<organism evidence="1 2">
    <name type="scientific">Siminovitchia fordii</name>
    <dbReference type="NCBI Taxonomy" id="254759"/>
    <lineage>
        <taxon>Bacteria</taxon>
        <taxon>Bacillati</taxon>
        <taxon>Bacillota</taxon>
        <taxon>Bacilli</taxon>
        <taxon>Bacillales</taxon>
        <taxon>Bacillaceae</taxon>
        <taxon>Siminovitchia</taxon>
    </lineage>
</organism>
<dbReference type="EMBL" id="BOQT01000001">
    <property type="protein sequence ID" value="GIN19048.1"/>
    <property type="molecule type" value="Genomic_DNA"/>
</dbReference>
<proteinExistence type="predicted"/>
<protein>
    <recommendedName>
        <fullName evidence="3">Spore coat protein</fullName>
    </recommendedName>
</protein>
<evidence type="ECO:0000313" key="2">
    <source>
        <dbReference type="Proteomes" id="UP000680279"/>
    </source>
</evidence>
<accession>A0ABQ4K2D8</accession>
<gene>
    <name evidence="1" type="ORF">J1TS3_01820</name>
</gene>
<dbReference type="Proteomes" id="UP000680279">
    <property type="component" value="Unassembled WGS sequence"/>
</dbReference>
<evidence type="ECO:0008006" key="3">
    <source>
        <dbReference type="Google" id="ProtNLM"/>
    </source>
</evidence>
<comment type="caution">
    <text evidence="1">The sequence shown here is derived from an EMBL/GenBank/DDBJ whole genome shotgun (WGS) entry which is preliminary data.</text>
</comment>